<dbReference type="AlphaFoldDB" id="A0A8A1LGX6"/>
<evidence type="ECO:0000313" key="1">
    <source>
        <dbReference type="EMBL" id="QSS53141.1"/>
    </source>
</evidence>
<evidence type="ECO:0000313" key="2">
    <source>
        <dbReference type="Proteomes" id="UP000663419"/>
    </source>
</evidence>
<accession>A0A8A1LGX6</accession>
<sequence length="60" mass="7071">MQPSSREDSWWRYLATLEFSCMYMYFVHLESPVQKVTMCCPAHMPSPKCLTDLHRSTSEP</sequence>
<dbReference type="EMBL" id="CP069104">
    <property type="protein sequence ID" value="QSS53141.1"/>
    <property type="molecule type" value="Genomic_DNA"/>
</dbReference>
<protein>
    <submittedName>
        <fullName evidence="1">Uncharacterized protein</fullName>
    </submittedName>
</protein>
<gene>
    <name evidence="1" type="ORF">I7I53_00308</name>
</gene>
<name>A0A8A1LGX6_AJEC8</name>
<dbReference type="VEuPathDB" id="FungiDB:I7I53_00308"/>
<proteinExistence type="predicted"/>
<organism evidence="1 2">
    <name type="scientific">Ajellomyces capsulatus (strain H88)</name>
    <name type="common">Darling's disease fungus</name>
    <name type="synonym">Histoplasma capsulatum</name>
    <dbReference type="NCBI Taxonomy" id="544711"/>
    <lineage>
        <taxon>Eukaryota</taxon>
        <taxon>Fungi</taxon>
        <taxon>Dikarya</taxon>
        <taxon>Ascomycota</taxon>
        <taxon>Pezizomycotina</taxon>
        <taxon>Eurotiomycetes</taxon>
        <taxon>Eurotiomycetidae</taxon>
        <taxon>Onygenales</taxon>
        <taxon>Ajellomycetaceae</taxon>
        <taxon>Histoplasma</taxon>
    </lineage>
</organism>
<dbReference type="Proteomes" id="UP000663419">
    <property type="component" value="Chromosome 3"/>
</dbReference>
<reference evidence="1" key="1">
    <citation type="submission" date="2021-01" db="EMBL/GenBank/DDBJ databases">
        <title>Chromosome-level genome assembly of a human fungal pathogen reveals clustering of transcriptionally co-regulated genes.</title>
        <authorList>
            <person name="Voorhies M."/>
            <person name="Cohen S."/>
            <person name="Shea T.P."/>
            <person name="Petrus S."/>
            <person name="Munoz J.F."/>
            <person name="Poplawski S."/>
            <person name="Goldman W.E."/>
            <person name="Michael T."/>
            <person name="Cuomo C.A."/>
            <person name="Sil A."/>
            <person name="Beyhan S."/>
        </authorList>
    </citation>
    <scope>NUCLEOTIDE SEQUENCE</scope>
    <source>
        <strain evidence="1">H88</strain>
    </source>
</reference>